<name>A0A9D1MXK5_9BACT</name>
<proteinExistence type="inferred from homology"/>
<dbReference type="GO" id="GO:0043937">
    <property type="term" value="P:regulation of sporulation"/>
    <property type="evidence" value="ECO:0007669"/>
    <property type="project" value="InterPro"/>
</dbReference>
<dbReference type="AlphaFoldDB" id="A0A9D1MXK5"/>
<dbReference type="GO" id="GO:0003677">
    <property type="term" value="F:DNA binding"/>
    <property type="evidence" value="ECO:0007669"/>
    <property type="project" value="UniProtKB-UniRule"/>
</dbReference>
<dbReference type="Proteomes" id="UP000886852">
    <property type="component" value="Unassembled WGS sequence"/>
</dbReference>
<organism evidence="8 9">
    <name type="scientific">Candidatus Fimimonas merdipullorum</name>
    <dbReference type="NCBI Taxonomy" id="2840822"/>
    <lineage>
        <taxon>Bacteria</taxon>
        <taxon>Pseudomonadati</taxon>
        <taxon>Myxococcota</taxon>
        <taxon>Myxococcia</taxon>
        <taxon>Myxococcales</taxon>
        <taxon>Cystobacterineae</taxon>
        <taxon>Myxococcaceae</taxon>
        <taxon>Myxococcaceae incertae sedis</taxon>
        <taxon>Candidatus Fimimonas</taxon>
    </lineage>
</organism>
<keyword evidence="3 4" id="KW-0131">Cell cycle</keyword>
<feature type="domain" description="WhiA LAGLIDADG-like" evidence="7">
    <location>
        <begin position="111"/>
        <end position="211"/>
    </location>
</feature>
<dbReference type="Pfam" id="PF02650">
    <property type="entry name" value="HTH_WhiA"/>
    <property type="match status" value="1"/>
</dbReference>
<feature type="domain" description="Sporulation transcription regulator WhiA N-terminal" evidence="6">
    <location>
        <begin position="19"/>
        <end position="83"/>
    </location>
</feature>
<evidence type="ECO:0000256" key="1">
    <source>
        <dbReference type="ARBA" id="ARBA00022618"/>
    </source>
</evidence>
<gene>
    <name evidence="4 8" type="primary">whiA</name>
    <name evidence="8" type="ORF">IAC72_04850</name>
</gene>
<dbReference type="InterPro" id="IPR039518">
    <property type="entry name" value="WhiA_LAGLIDADG_dom"/>
</dbReference>
<dbReference type="NCBIfam" id="TIGR00647">
    <property type="entry name" value="DNA_bind_WhiA"/>
    <property type="match status" value="1"/>
</dbReference>
<accession>A0A9D1MXK5</accession>
<dbReference type="Pfam" id="PF10298">
    <property type="entry name" value="WhiA_N"/>
    <property type="match status" value="1"/>
</dbReference>
<dbReference type="InterPro" id="IPR018478">
    <property type="entry name" value="Sporu_reg_WhiA_N_dom"/>
</dbReference>
<evidence type="ECO:0000259" key="6">
    <source>
        <dbReference type="Pfam" id="PF10298"/>
    </source>
</evidence>
<dbReference type="EMBL" id="DVOC01000084">
    <property type="protein sequence ID" value="HIU91319.1"/>
    <property type="molecule type" value="Genomic_DNA"/>
</dbReference>
<dbReference type="Pfam" id="PF14527">
    <property type="entry name" value="LAGLIDADG_WhiA"/>
    <property type="match status" value="1"/>
</dbReference>
<evidence type="ECO:0000259" key="7">
    <source>
        <dbReference type="Pfam" id="PF14527"/>
    </source>
</evidence>
<comment type="caution">
    <text evidence="8">The sequence shown here is derived from an EMBL/GenBank/DDBJ whole genome shotgun (WGS) entry which is preliminary data.</text>
</comment>
<reference evidence="8" key="2">
    <citation type="journal article" date="2021" name="PeerJ">
        <title>Extensive microbial diversity within the chicken gut microbiome revealed by metagenomics and culture.</title>
        <authorList>
            <person name="Gilroy R."/>
            <person name="Ravi A."/>
            <person name="Getino M."/>
            <person name="Pursley I."/>
            <person name="Horton D.L."/>
            <person name="Alikhan N.F."/>
            <person name="Baker D."/>
            <person name="Gharbi K."/>
            <person name="Hall N."/>
            <person name="Watson M."/>
            <person name="Adriaenssens E.M."/>
            <person name="Foster-Nyarko E."/>
            <person name="Jarju S."/>
            <person name="Secka A."/>
            <person name="Antonio M."/>
            <person name="Oren A."/>
            <person name="Chaudhuri R.R."/>
            <person name="La Ragione R."/>
            <person name="Hildebrand F."/>
            <person name="Pallen M.J."/>
        </authorList>
    </citation>
    <scope>NUCLEOTIDE SEQUENCE</scope>
    <source>
        <strain evidence="8">ChiHjej12B11-7776</strain>
    </source>
</reference>
<dbReference type="PANTHER" id="PTHR37307:SF1">
    <property type="entry name" value="CELL DIVISION PROTEIN WHIA-RELATED"/>
    <property type="match status" value="1"/>
</dbReference>
<comment type="similarity">
    <text evidence="4">Belongs to the WhiA family.</text>
</comment>
<dbReference type="SUPFAM" id="SSF55608">
    <property type="entry name" value="Homing endonucleases"/>
    <property type="match status" value="1"/>
</dbReference>
<dbReference type="Gene3D" id="3.10.28.10">
    <property type="entry name" value="Homing endonucleases"/>
    <property type="match status" value="1"/>
</dbReference>
<reference evidence="8" key="1">
    <citation type="submission" date="2020-10" db="EMBL/GenBank/DDBJ databases">
        <authorList>
            <person name="Gilroy R."/>
        </authorList>
    </citation>
    <scope>NUCLEOTIDE SEQUENCE</scope>
    <source>
        <strain evidence="8">ChiHjej12B11-7776</strain>
    </source>
</reference>
<keyword evidence="1 4" id="KW-0132">Cell division</keyword>
<evidence type="ECO:0000256" key="3">
    <source>
        <dbReference type="ARBA" id="ARBA00023306"/>
    </source>
</evidence>
<sequence length="299" mass="33169">MSFSRSVKQEILKKLRRKSCCARAFLCAVLKGGGSLLLSQGKVGFVVETDSAPLAETSCRFAEEFFHEQSEVLEVQGGTGKKYSCRWNATLGEKLQIEDVELSTERECCQKAFMQGLFAVCGSVSIPQTQDALFGQSAHSNYHLELRFSDGDFATFVQQKYDFLQFKSVQRKNGVVLYLKEGEKISDFLTYIEAVKGKFTVDNVIIGRSFRNKANRQRNCIDSNIEKSVLAGAKQLADVEKIRRAGRFNSLPDGLRQAAEAREQHPDANLAELAALLGISKSGVNHRLAKIAEIAAQIN</sequence>
<protein>
    <recommendedName>
        <fullName evidence="4">Probable cell division protein WhiA</fullName>
    </recommendedName>
</protein>
<dbReference type="HAMAP" id="MF_01420">
    <property type="entry name" value="HTH_type_WhiA"/>
    <property type="match status" value="1"/>
</dbReference>
<evidence type="ECO:0000313" key="8">
    <source>
        <dbReference type="EMBL" id="HIU91319.1"/>
    </source>
</evidence>
<evidence type="ECO:0000256" key="4">
    <source>
        <dbReference type="HAMAP-Rule" id="MF_01420"/>
    </source>
</evidence>
<dbReference type="InterPro" id="IPR027434">
    <property type="entry name" value="Homing_endonucl"/>
</dbReference>
<dbReference type="PANTHER" id="PTHR37307">
    <property type="entry name" value="CELL DIVISION PROTEIN WHIA-RELATED"/>
    <property type="match status" value="1"/>
</dbReference>
<dbReference type="InterPro" id="IPR023054">
    <property type="entry name" value="Sporulation_regulator_WhiA_C"/>
</dbReference>
<comment type="function">
    <text evidence="4">Involved in cell division and chromosome segregation.</text>
</comment>
<evidence type="ECO:0000256" key="2">
    <source>
        <dbReference type="ARBA" id="ARBA00023125"/>
    </source>
</evidence>
<dbReference type="GO" id="GO:0051301">
    <property type="term" value="P:cell division"/>
    <property type="evidence" value="ECO:0007669"/>
    <property type="project" value="UniProtKB-UniRule"/>
</dbReference>
<feature type="domain" description="Sporulation regulator WhiA C-terminal" evidence="5">
    <location>
        <begin position="214"/>
        <end position="295"/>
    </location>
</feature>
<evidence type="ECO:0000313" key="9">
    <source>
        <dbReference type="Proteomes" id="UP000886852"/>
    </source>
</evidence>
<keyword evidence="2 4" id="KW-0238">DNA-binding</keyword>
<dbReference type="InterPro" id="IPR003802">
    <property type="entry name" value="Sporulation_regulator_WhiA"/>
</dbReference>
<evidence type="ECO:0000259" key="5">
    <source>
        <dbReference type="Pfam" id="PF02650"/>
    </source>
</evidence>